<dbReference type="PANTHER" id="PTHR23001">
    <property type="entry name" value="EUKARYOTIC TRANSLATION INITIATION FACTOR"/>
    <property type="match status" value="1"/>
</dbReference>
<evidence type="ECO:0000313" key="7">
    <source>
        <dbReference type="Proteomes" id="UP000054097"/>
    </source>
</evidence>
<dbReference type="GO" id="GO:0001731">
    <property type="term" value="P:formation of translation preinitiation complex"/>
    <property type="evidence" value="ECO:0007669"/>
    <property type="project" value="TreeGrafter"/>
</dbReference>
<proteinExistence type="inferred from homology"/>
<reference evidence="7" key="2">
    <citation type="submission" date="2015-01" db="EMBL/GenBank/DDBJ databases">
        <title>Evolutionary Origins and Diversification of the Mycorrhizal Mutualists.</title>
        <authorList>
            <consortium name="DOE Joint Genome Institute"/>
            <consortium name="Mycorrhizal Genomics Consortium"/>
            <person name="Kohler A."/>
            <person name="Kuo A."/>
            <person name="Nagy L.G."/>
            <person name="Floudas D."/>
            <person name="Copeland A."/>
            <person name="Barry K.W."/>
            <person name="Cichocki N."/>
            <person name="Veneault-Fourrey C."/>
            <person name="LaButti K."/>
            <person name="Lindquist E.A."/>
            <person name="Lipzen A."/>
            <person name="Lundell T."/>
            <person name="Morin E."/>
            <person name="Murat C."/>
            <person name="Riley R."/>
            <person name="Ohm R."/>
            <person name="Sun H."/>
            <person name="Tunlid A."/>
            <person name="Henrissat B."/>
            <person name="Grigoriev I.V."/>
            <person name="Hibbett D.S."/>
            <person name="Martin F."/>
        </authorList>
    </citation>
    <scope>NUCLEOTIDE SEQUENCE [LARGE SCALE GENOMIC DNA]</scope>
    <source>
        <strain evidence="7">MAFF 305830</strain>
    </source>
</reference>
<sequence>MRYDADATPADAGADALDFSDLKKKKKKKEIVDTEEAAPSGDATPLDDFSDLKKKKKKKDIPMDLEDTAGAAPVDDFSDLKKKKKKKDIPLDLEDGGENAAAEGGEEKKKKKKKNFAMEEFEKEFGDDPEAAPVKPKKKKVVEESDDEAGGDDDDEGDFDDVGDIDEEELGDNPFANSGGRGDVEEPWLASDRDYTYEELLSRFFRLLHAQNPSLASSSSKRYTLAPPSIHRDGNKKSVFANIGDICRRMHREPAHVISFLLVEMGTTGSVDGSGRLVIKGKFQQKQIENILRRYIVEYVTCKTCKSPDTLLTKETRISFITCESCGSRQSVSAIKAGFQAQVGKRKKQQV</sequence>
<name>A0A0C3AYL1_SERVB</name>
<dbReference type="SMART" id="SM00653">
    <property type="entry name" value="eIF2B_5"/>
    <property type="match status" value="1"/>
</dbReference>
<dbReference type="SUPFAM" id="SSF100966">
    <property type="entry name" value="Translation initiation factor 2 beta, aIF2beta, N-terminal domain"/>
    <property type="match status" value="1"/>
</dbReference>
<comment type="similarity">
    <text evidence="1">Belongs to the eIF-2-beta/eIF-5 family.</text>
</comment>
<dbReference type="GO" id="GO:0003729">
    <property type="term" value="F:mRNA binding"/>
    <property type="evidence" value="ECO:0007669"/>
    <property type="project" value="TreeGrafter"/>
</dbReference>
<accession>A0A0C3AYL1</accession>
<dbReference type="HOGENOM" id="CLU_026663_0_2_1"/>
<dbReference type="InterPro" id="IPR016189">
    <property type="entry name" value="Transl_init_fac_IF2/IF5_N"/>
</dbReference>
<keyword evidence="3" id="KW-0648">Protein biosynthesis</keyword>
<dbReference type="Gene3D" id="3.30.30.170">
    <property type="match status" value="1"/>
</dbReference>
<dbReference type="PANTHER" id="PTHR23001:SF3">
    <property type="entry name" value="EUKARYOTIC TRANSLATION INITIATION FACTOR 2 SUBUNIT 2"/>
    <property type="match status" value="1"/>
</dbReference>
<dbReference type="InterPro" id="IPR016190">
    <property type="entry name" value="Transl_init_fac_IF2/IF5_Zn-bd"/>
</dbReference>
<dbReference type="EMBL" id="KN824325">
    <property type="protein sequence ID" value="KIM24351.1"/>
    <property type="molecule type" value="Genomic_DNA"/>
</dbReference>
<organism evidence="6 7">
    <name type="scientific">Serendipita vermifera MAFF 305830</name>
    <dbReference type="NCBI Taxonomy" id="933852"/>
    <lineage>
        <taxon>Eukaryota</taxon>
        <taxon>Fungi</taxon>
        <taxon>Dikarya</taxon>
        <taxon>Basidiomycota</taxon>
        <taxon>Agaricomycotina</taxon>
        <taxon>Agaricomycetes</taxon>
        <taxon>Sebacinales</taxon>
        <taxon>Serendipitaceae</taxon>
        <taxon>Serendipita</taxon>
    </lineage>
</organism>
<dbReference type="GO" id="GO:0003743">
    <property type="term" value="F:translation initiation factor activity"/>
    <property type="evidence" value="ECO:0007669"/>
    <property type="project" value="UniProtKB-KW"/>
</dbReference>
<reference evidence="6 7" key="1">
    <citation type="submission" date="2014-04" db="EMBL/GenBank/DDBJ databases">
        <authorList>
            <consortium name="DOE Joint Genome Institute"/>
            <person name="Kuo A."/>
            <person name="Zuccaro A."/>
            <person name="Kohler A."/>
            <person name="Nagy L.G."/>
            <person name="Floudas D."/>
            <person name="Copeland A."/>
            <person name="Barry K.W."/>
            <person name="Cichocki N."/>
            <person name="Veneault-Fourrey C."/>
            <person name="LaButti K."/>
            <person name="Lindquist E.A."/>
            <person name="Lipzen A."/>
            <person name="Lundell T."/>
            <person name="Morin E."/>
            <person name="Murat C."/>
            <person name="Sun H."/>
            <person name="Tunlid A."/>
            <person name="Henrissat B."/>
            <person name="Grigoriev I.V."/>
            <person name="Hibbett D.S."/>
            <person name="Martin F."/>
            <person name="Nordberg H.P."/>
            <person name="Cantor M.N."/>
            <person name="Hua S.X."/>
        </authorList>
    </citation>
    <scope>NUCLEOTIDE SEQUENCE [LARGE SCALE GENOMIC DNA]</scope>
    <source>
        <strain evidence="6 7">MAFF 305830</strain>
    </source>
</reference>
<dbReference type="FunFam" id="3.30.30.170:FF:000001">
    <property type="entry name" value="Eukaryotic translation initiation factor 2 subunit"/>
    <property type="match status" value="1"/>
</dbReference>
<feature type="compositionally biased region" description="Acidic residues" evidence="4">
    <location>
        <begin position="119"/>
        <end position="130"/>
    </location>
</feature>
<dbReference type="GO" id="GO:0005850">
    <property type="term" value="C:eukaryotic translation initiation factor 2 complex"/>
    <property type="evidence" value="ECO:0007669"/>
    <property type="project" value="TreeGrafter"/>
</dbReference>
<protein>
    <recommendedName>
        <fullName evidence="5">Translation initiation factor IF2/IF5 domain-containing protein</fullName>
    </recommendedName>
</protein>
<keyword evidence="7" id="KW-1185">Reference proteome</keyword>
<evidence type="ECO:0000256" key="3">
    <source>
        <dbReference type="ARBA" id="ARBA00022917"/>
    </source>
</evidence>
<evidence type="ECO:0000256" key="1">
    <source>
        <dbReference type="ARBA" id="ARBA00010397"/>
    </source>
</evidence>
<dbReference type="AlphaFoldDB" id="A0A0C3AYL1"/>
<dbReference type="OrthoDB" id="10255414at2759"/>
<dbReference type="SUPFAM" id="SSF75689">
    <property type="entry name" value="Zinc-binding domain of translation initiation factor 2 beta"/>
    <property type="match status" value="1"/>
</dbReference>
<evidence type="ECO:0000256" key="4">
    <source>
        <dbReference type="SAM" id="MobiDB-lite"/>
    </source>
</evidence>
<dbReference type="InterPro" id="IPR045196">
    <property type="entry name" value="IF2/IF5"/>
</dbReference>
<feature type="region of interest" description="Disordered" evidence="4">
    <location>
        <begin position="29"/>
        <end position="186"/>
    </location>
</feature>
<dbReference type="InterPro" id="IPR002735">
    <property type="entry name" value="Transl_init_fac_IF2/IF5_dom"/>
</dbReference>
<feature type="compositionally biased region" description="Acidic residues" evidence="4">
    <location>
        <begin position="144"/>
        <end position="171"/>
    </location>
</feature>
<keyword evidence="2" id="KW-0396">Initiation factor</keyword>
<gene>
    <name evidence="6" type="ORF">M408DRAFT_235021</name>
</gene>
<evidence type="ECO:0000313" key="6">
    <source>
        <dbReference type="EMBL" id="KIM24351.1"/>
    </source>
</evidence>
<feature type="domain" description="Translation initiation factor IF2/IF5" evidence="5">
    <location>
        <begin position="220"/>
        <end position="329"/>
    </location>
</feature>
<evidence type="ECO:0000256" key="2">
    <source>
        <dbReference type="ARBA" id="ARBA00022540"/>
    </source>
</evidence>
<dbReference type="Proteomes" id="UP000054097">
    <property type="component" value="Unassembled WGS sequence"/>
</dbReference>
<dbReference type="Pfam" id="PF01873">
    <property type="entry name" value="eIF-5_eIF-2B"/>
    <property type="match status" value="1"/>
</dbReference>
<evidence type="ECO:0000259" key="5">
    <source>
        <dbReference type="SMART" id="SM00653"/>
    </source>
</evidence>
<dbReference type="STRING" id="933852.A0A0C3AYL1"/>
<dbReference type="GO" id="GO:0031369">
    <property type="term" value="F:translation initiation factor binding"/>
    <property type="evidence" value="ECO:0007669"/>
    <property type="project" value="TreeGrafter"/>
</dbReference>